<dbReference type="InterPro" id="IPR007396">
    <property type="entry name" value="TR_PAI2-type"/>
</dbReference>
<dbReference type="RefSeq" id="WP_289502908.1">
    <property type="nucleotide sequence ID" value="NZ_CP116805.1"/>
</dbReference>
<reference evidence="1" key="1">
    <citation type="submission" date="2023-01" db="EMBL/GenBank/DDBJ databases">
        <title>The genome sequence of Kordiimonadaceae bacterium 6D33.</title>
        <authorList>
            <person name="Liu Y."/>
        </authorList>
    </citation>
    <scope>NUCLEOTIDE SEQUENCE</scope>
    <source>
        <strain evidence="1">6D33</strain>
    </source>
</reference>
<dbReference type="Proteomes" id="UP001217500">
    <property type="component" value="Chromosome"/>
</dbReference>
<dbReference type="EMBL" id="CP116805">
    <property type="protein sequence ID" value="WCL53396.1"/>
    <property type="molecule type" value="Genomic_DNA"/>
</dbReference>
<keyword evidence="2" id="KW-1185">Reference proteome</keyword>
<dbReference type="PANTHER" id="PTHR35802:SF1">
    <property type="entry name" value="PROTEASE SYNTHASE AND SPORULATION PROTEIN PAI 2"/>
    <property type="match status" value="1"/>
</dbReference>
<dbReference type="PIRSF" id="PIRSF010372">
    <property type="entry name" value="PaiB"/>
    <property type="match status" value="1"/>
</dbReference>
<dbReference type="PANTHER" id="PTHR35802">
    <property type="entry name" value="PROTEASE SYNTHASE AND SPORULATION PROTEIN PAI 2"/>
    <property type="match status" value="1"/>
</dbReference>
<proteinExistence type="predicted"/>
<dbReference type="InterPro" id="IPR012349">
    <property type="entry name" value="Split_barrel_FMN-bd"/>
</dbReference>
<gene>
    <name evidence="1" type="ORF">PH603_12690</name>
</gene>
<dbReference type="KEGG" id="gso:PH603_12690"/>
<dbReference type="Gene3D" id="2.30.110.10">
    <property type="entry name" value="Electron Transport, Fmn-binding Protein, Chain A"/>
    <property type="match status" value="1"/>
</dbReference>
<evidence type="ECO:0000313" key="2">
    <source>
        <dbReference type="Proteomes" id="UP001217500"/>
    </source>
</evidence>
<organism evidence="1 2">
    <name type="scientific">Gimibacter soli</name>
    <dbReference type="NCBI Taxonomy" id="3024400"/>
    <lineage>
        <taxon>Bacteria</taxon>
        <taxon>Pseudomonadati</taxon>
        <taxon>Pseudomonadota</taxon>
        <taxon>Alphaproteobacteria</taxon>
        <taxon>Kordiimonadales</taxon>
        <taxon>Temperatibacteraceae</taxon>
        <taxon>Gimibacter</taxon>
    </lineage>
</organism>
<accession>A0AAE9XNH4</accession>
<name>A0AAE9XNH4_9PROT</name>
<dbReference type="SUPFAM" id="SSF50475">
    <property type="entry name" value="FMN-binding split barrel"/>
    <property type="match status" value="1"/>
</dbReference>
<dbReference type="Pfam" id="PF04299">
    <property type="entry name" value="FMN_bind_2"/>
    <property type="match status" value="1"/>
</dbReference>
<sequence length="240" mass="26443">MDHDMTSHFKPGKRRVTTWDDVGRDTFVPDHYAMPEGSDLSAHIAAHPVAQMFTAHEGRLQVTAVPFVRATGSKDQPLLLDGHMAARNPQCAAIRDGAPVLLQFCAPGAYISPRWFRERMTAPTWSYVTVQVRGRLRPIATAADTLDIIDRTVAHMEAQTLRAGETAWTCAPLTDEQMDRYLGMILAFQVEVSAAEGICRLNQEKTDTDRQSIIEGLQLQTDAGSRHIAALMQAGMEASA</sequence>
<evidence type="ECO:0000313" key="1">
    <source>
        <dbReference type="EMBL" id="WCL53396.1"/>
    </source>
</evidence>
<dbReference type="AlphaFoldDB" id="A0AAE9XNH4"/>
<protein>
    <submittedName>
        <fullName evidence="1">FMN-binding negative transcriptional regulator</fullName>
    </submittedName>
</protein>